<gene>
    <name evidence="2" type="ORF">RSE6_04811</name>
</gene>
<feature type="region of interest" description="Disordered" evidence="1">
    <location>
        <begin position="66"/>
        <end position="99"/>
    </location>
</feature>
<evidence type="ECO:0000256" key="1">
    <source>
        <dbReference type="SAM" id="MobiDB-lite"/>
    </source>
</evidence>
<feature type="compositionally biased region" description="Basic and acidic residues" evidence="1">
    <location>
        <begin position="72"/>
        <end position="99"/>
    </location>
</feature>
<sequence>MSNSSSRNIYTQKPPVVKQSQRYSSSGTSSSRSSTDGHYIIVKKNNGVQVINHRVKTYDSAAPLASFASSEDYNHTQGRERHREQERTRRDKGQQRDRK</sequence>
<accession>A0A1E1M7I6</accession>
<keyword evidence="3" id="KW-1185">Reference proteome</keyword>
<feature type="compositionally biased region" description="Low complexity" evidence="1">
    <location>
        <begin position="19"/>
        <end position="34"/>
    </location>
</feature>
<protein>
    <submittedName>
        <fullName evidence="2">Uncharacterized protein</fullName>
    </submittedName>
</protein>
<evidence type="ECO:0000313" key="3">
    <source>
        <dbReference type="Proteomes" id="UP000177625"/>
    </source>
</evidence>
<name>A0A1E1M7I6_RHYSE</name>
<reference evidence="3" key="1">
    <citation type="submission" date="2016-03" db="EMBL/GenBank/DDBJ databases">
        <authorList>
            <person name="Guldener U."/>
        </authorList>
    </citation>
    <scope>NUCLEOTIDE SEQUENCE [LARGE SCALE GENOMIC DNA]</scope>
</reference>
<dbReference type="AlphaFoldDB" id="A0A1E1M7I6"/>
<evidence type="ECO:0000313" key="2">
    <source>
        <dbReference type="EMBL" id="CZT44615.1"/>
    </source>
</evidence>
<proteinExistence type="predicted"/>
<dbReference type="Proteomes" id="UP000177625">
    <property type="component" value="Unassembled WGS sequence"/>
</dbReference>
<dbReference type="EMBL" id="FJVC01000182">
    <property type="protein sequence ID" value="CZT44615.1"/>
    <property type="molecule type" value="Genomic_DNA"/>
</dbReference>
<feature type="region of interest" description="Disordered" evidence="1">
    <location>
        <begin position="1"/>
        <end position="38"/>
    </location>
</feature>
<organism evidence="2 3">
    <name type="scientific">Rhynchosporium secalis</name>
    <name type="common">Barley scald fungus</name>
    <dbReference type="NCBI Taxonomy" id="38038"/>
    <lineage>
        <taxon>Eukaryota</taxon>
        <taxon>Fungi</taxon>
        <taxon>Dikarya</taxon>
        <taxon>Ascomycota</taxon>
        <taxon>Pezizomycotina</taxon>
        <taxon>Leotiomycetes</taxon>
        <taxon>Helotiales</taxon>
        <taxon>Ploettnerulaceae</taxon>
        <taxon>Rhynchosporium</taxon>
    </lineage>
</organism>
<feature type="compositionally biased region" description="Polar residues" evidence="1">
    <location>
        <begin position="1"/>
        <end position="11"/>
    </location>
</feature>